<dbReference type="Proteomes" id="UP000053599">
    <property type="component" value="Unassembled WGS sequence"/>
</dbReference>
<reference evidence="1 2" key="1">
    <citation type="submission" date="2015-01" db="EMBL/GenBank/DDBJ databases">
        <title>The Genome Sequence of Exophiala sideris CBS121828.</title>
        <authorList>
            <consortium name="The Broad Institute Genomics Platform"/>
            <person name="Cuomo C."/>
            <person name="de Hoog S."/>
            <person name="Gorbushina A."/>
            <person name="Stielow B."/>
            <person name="Teixiera M."/>
            <person name="Abouelleil A."/>
            <person name="Chapman S.B."/>
            <person name="Priest M."/>
            <person name="Young S.K."/>
            <person name="Wortman J."/>
            <person name="Nusbaum C."/>
            <person name="Birren B."/>
        </authorList>
    </citation>
    <scope>NUCLEOTIDE SEQUENCE [LARGE SCALE GENOMIC DNA]</scope>
    <source>
        <strain evidence="1 2">CBS 121828</strain>
    </source>
</reference>
<accession>A0A0D1W246</accession>
<evidence type="ECO:0000313" key="2">
    <source>
        <dbReference type="Proteomes" id="UP000053599"/>
    </source>
</evidence>
<dbReference type="EMBL" id="KN846952">
    <property type="protein sequence ID" value="KIV82835.1"/>
    <property type="molecule type" value="Genomic_DNA"/>
</dbReference>
<dbReference type="AlphaFoldDB" id="A0A0D1W246"/>
<gene>
    <name evidence="1" type="ORF">PV11_04908</name>
</gene>
<sequence length="103" mass="12354">MSRLYRSQGCVKSKNLCLFCHHRHTYKDSNYREVPSSRPRKIYIYPQNTRINPWEHHLHHTIITFSDHEDCGQTEGINKDQCILVRPELPKHDRSWDLGVLRD</sequence>
<dbReference type="HOGENOM" id="CLU_2263759_0_0_1"/>
<protein>
    <submittedName>
        <fullName evidence="1">Uncharacterized protein</fullName>
    </submittedName>
</protein>
<evidence type="ECO:0000313" key="1">
    <source>
        <dbReference type="EMBL" id="KIV82835.1"/>
    </source>
</evidence>
<proteinExistence type="predicted"/>
<name>A0A0D1W246_9EURO</name>
<organism evidence="1 2">
    <name type="scientific">Exophiala sideris</name>
    <dbReference type="NCBI Taxonomy" id="1016849"/>
    <lineage>
        <taxon>Eukaryota</taxon>
        <taxon>Fungi</taxon>
        <taxon>Dikarya</taxon>
        <taxon>Ascomycota</taxon>
        <taxon>Pezizomycotina</taxon>
        <taxon>Eurotiomycetes</taxon>
        <taxon>Chaetothyriomycetidae</taxon>
        <taxon>Chaetothyriales</taxon>
        <taxon>Herpotrichiellaceae</taxon>
        <taxon>Exophiala</taxon>
    </lineage>
</organism>